<evidence type="ECO:0000313" key="5">
    <source>
        <dbReference type="Proteomes" id="UP000267223"/>
    </source>
</evidence>
<dbReference type="SUPFAM" id="SSF49764">
    <property type="entry name" value="HSP20-like chaperones"/>
    <property type="match status" value="1"/>
</dbReference>
<evidence type="ECO:0000256" key="2">
    <source>
        <dbReference type="RuleBase" id="RU003616"/>
    </source>
</evidence>
<proteinExistence type="inferred from homology"/>
<dbReference type="InterPro" id="IPR031107">
    <property type="entry name" value="Small_HSP"/>
</dbReference>
<dbReference type="PANTHER" id="PTHR11527">
    <property type="entry name" value="HEAT-SHOCK PROTEIN 20 FAMILY MEMBER"/>
    <property type="match status" value="1"/>
</dbReference>
<dbReference type="CDD" id="cd06464">
    <property type="entry name" value="ACD_sHsps-like"/>
    <property type="match status" value="1"/>
</dbReference>
<dbReference type="OrthoDB" id="9814487at2"/>
<dbReference type="EMBL" id="RJJR01000005">
    <property type="protein sequence ID" value="RNI37323.1"/>
    <property type="molecule type" value="Genomic_DNA"/>
</dbReference>
<gene>
    <name evidence="4" type="ORF">EFY79_07950</name>
</gene>
<dbReference type="PROSITE" id="PS01031">
    <property type="entry name" value="SHSP"/>
    <property type="match status" value="1"/>
</dbReference>
<dbReference type="Pfam" id="PF00011">
    <property type="entry name" value="HSP20"/>
    <property type="match status" value="1"/>
</dbReference>
<evidence type="ECO:0000313" key="4">
    <source>
        <dbReference type="EMBL" id="RNI37323.1"/>
    </source>
</evidence>
<dbReference type="RefSeq" id="WP_123120164.1">
    <property type="nucleotide sequence ID" value="NZ_RJJR01000005.1"/>
</dbReference>
<dbReference type="Proteomes" id="UP000267223">
    <property type="component" value="Unassembled WGS sequence"/>
</dbReference>
<dbReference type="InterPro" id="IPR002068">
    <property type="entry name" value="A-crystallin/Hsp20_dom"/>
</dbReference>
<dbReference type="InterPro" id="IPR008978">
    <property type="entry name" value="HSP20-like_chaperone"/>
</dbReference>
<keyword evidence="5" id="KW-1185">Reference proteome</keyword>
<feature type="domain" description="SHSP" evidence="3">
    <location>
        <begin position="35"/>
        <end position="151"/>
    </location>
</feature>
<dbReference type="Gene3D" id="2.60.40.790">
    <property type="match status" value="1"/>
</dbReference>
<protein>
    <submittedName>
        <fullName evidence="4">Hsp20/alpha crystallin family protein</fullName>
    </submittedName>
</protein>
<organism evidence="4 5">
    <name type="scientific">Hanamia caeni</name>
    <dbReference type="NCBI Taxonomy" id="2294116"/>
    <lineage>
        <taxon>Bacteria</taxon>
        <taxon>Pseudomonadati</taxon>
        <taxon>Bacteroidota</taxon>
        <taxon>Chitinophagia</taxon>
        <taxon>Chitinophagales</taxon>
        <taxon>Chitinophagaceae</taxon>
        <taxon>Hanamia</taxon>
    </lineage>
</organism>
<accession>A0A3M9NJF0</accession>
<sequence>MNLIKRNAAPANQWPFLFDDFFNSGFSNWGLENFSDTHTTVPRVNVKENKDNFVVEVAAPGMNKKDFKIQLDGNLLTLSSEKTEQSEEDNKDEKYSRREFSYQSFQRTFTLPKDVVDADKIQAKYENGLLHLEIPKKEEAKVKPPKQIQIQ</sequence>
<comment type="caution">
    <text evidence="4">The sequence shown here is derived from an EMBL/GenBank/DDBJ whole genome shotgun (WGS) entry which is preliminary data.</text>
</comment>
<evidence type="ECO:0000256" key="1">
    <source>
        <dbReference type="PROSITE-ProRule" id="PRU00285"/>
    </source>
</evidence>
<dbReference type="AlphaFoldDB" id="A0A3M9NJF0"/>
<reference evidence="4 5" key="1">
    <citation type="submission" date="2018-11" db="EMBL/GenBank/DDBJ databases">
        <title>Draft genome sequence of Ferruginibacter sp. BO-59.</title>
        <authorList>
            <person name="Im W.T."/>
        </authorList>
    </citation>
    <scope>NUCLEOTIDE SEQUENCE [LARGE SCALE GENOMIC DNA]</scope>
    <source>
        <strain evidence="4 5">BO-59</strain>
    </source>
</reference>
<evidence type="ECO:0000259" key="3">
    <source>
        <dbReference type="PROSITE" id="PS01031"/>
    </source>
</evidence>
<comment type="similarity">
    <text evidence="1 2">Belongs to the small heat shock protein (HSP20) family.</text>
</comment>
<name>A0A3M9NJF0_9BACT</name>